<evidence type="ECO:0000313" key="3">
    <source>
        <dbReference type="Proteomes" id="UP000023152"/>
    </source>
</evidence>
<name>X6N7S9_RETFI</name>
<feature type="transmembrane region" description="Helical" evidence="1">
    <location>
        <begin position="184"/>
        <end position="203"/>
    </location>
</feature>
<gene>
    <name evidence="2" type="ORF">RFI_15098</name>
</gene>
<keyword evidence="1" id="KW-0472">Membrane</keyword>
<dbReference type="Proteomes" id="UP000023152">
    <property type="component" value="Unassembled WGS sequence"/>
</dbReference>
<keyword evidence="1" id="KW-1133">Transmembrane helix</keyword>
<proteinExistence type="predicted"/>
<keyword evidence="1" id="KW-0812">Transmembrane</keyword>
<sequence length="235" mass="27822">MASSDNKNLAKLWHELPDDMLRRAVSYAITTPKDLARLNRVNVQFRKALRYTSPGASLLWEQLARFKWPYLSKSLHVQRWDKFFQIRLGKIKRFHQSDEAFVIENCGLQVLEKVLNDNNKYVWVFKCPFVSSFSRGETYPTVSGVEFCKTCKRNVYVVKNEAELEEKQLFVLLFRLSSTLYDKLMFLFFVDNVLVTYTLLSIFEHNAKLNFKKQKNIFYKNHYTFVRDSSIPSLQ</sequence>
<dbReference type="InterPro" id="IPR036047">
    <property type="entry name" value="F-box-like_dom_sf"/>
</dbReference>
<reference evidence="2 3" key="1">
    <citation type="journal article" date="2013" name="Curr. Biol.">
        <title>The Genome of the Foraminiferan Reticulomyxa filosa.</title>
        <authorList>
            <person name="Glockner G."/>
            <person name="Hulsmann N."/>
            <person name="Schleicher M."/>
            <person name="Noegel A.A."/>
            <person name="Eichinger L."/>
            <person name="Gallinger C."/>
            <person name="Pawlowski J."/>
            <person name="Sierra R."/>
            <person name="Euteneuer U."/>
            <person name="Pillet L."/>
            <person name="Moustafa A."/>
            <person name="Platzer M."/>
            <person name="Groth M."/>
            <person name="Szafranski K."/>
            <person name="Schliwa M."/>
        </authorList>
    </citation>
    <scope>NUCLEOTIDE SEQUENCE [LARGE SCALE GENOMIC DNA]</scope>
</reference>
<dbReference type="EMBL" id="ASPP01011028">
    <property type="protein sequence ID" value="ETO22106.1"/>
    <property type="molecule type" value="Genomic_DNA"/>
</dbReference>
<organism evidence="2 3">
    <name type="scientific">Reticulomyxa filosa</name>
    <dbReference type="NCBI Taxonomy" id="46433"/>
    <lineage>
        <taxon>Eukaryota</taxon>
        <taxon>Sar</taxon>
        <taxon>Rhizaria</taxon>
        <taxon>Retaria</taxon>
        <taxon>Foraminifera</taxon>
        <taxon>Monothalamids</taxon>
        <taxon>Reticulomyxidae</taxon>
        <taxon>Reticulomyxa</taxon>
    </lineage>
</organism>
<comment type="caution">
    <text evidence="2">The sequence shown here is derived from an EMBL/GenBank/DDBJ whole genome shotgun (WGS) entry which is preliminary data.</text>
</comment>
<protein>
    <recommendedName>
        <fullName evidence="4">F-box domain-containing protein</fullName>
    </recommendedName>
</protein>
<evidence type="ECO:0000313" key="2">
    <source>
        <dbReference type="EMBL" id="ETO22106.1"/>
    </source>
</evidence>
<keyword evidence="3" id="KW-1185">Reference proteome</keyword>
<evidence type="ECO:0000256" key="1">
    <source>
        <dbReference type="SAM" id="Phobius"/>
    </source>
</evidence>
<accession>X6N7S9</accession>
<dbReference type="AlphaFoldDB" id="X6N7S9"/>
<evidence type="ECO:0008006" key="4">
    <source>
        <dbReference type="Google" id="ProtNLM"/>
    </source>
</evidence>
<dbReference type="SUPFAM" id="SSF81383">
    <property type="entry name" value="F-box domain"/>
    <property type="match status" value="1"/>
</dbReference>